<keyword evidence="1" id="KW-0256">Endoplasmic reticulum</keyword>
<proteinExistence type="inferred from homology"/>
<keyword evidence="2" id="KW-1185">Reference proteome</keyword>
<protein>
    <recommendedName>
        <fullName evidence="1">GPI ethanolamine phosphate transferase 1</fullName>
        <ecNumber evidence="1">2.-.-.-</ecNumber>
    </recommendedName>
</protein>
<dbReference type="PANTHER" id="PTHR12250:SF0">
    <property type="entry name" value="GPI ETHANOLAMINE PHOSPHATE TRANSFERASE 1"/>
    <property type="match status" value="1"/>
</dbReference>
<feature type="transmembrane region" description="Helical" evidence="1">
    <location>
        <begin position="290"/>
        <end position="311"/>
    </location>
</feature>
<dbReference type="GO" id="GO:0005789">
    <property type="term" value="C:endoplasmic reticulum membrane"/>
    <property type="evidence" value="ECO:0007669"/>
    <property type="project" value="UniProtKB-SubCell"/>
</dbReference>
<dbReference type="STRING" id="121845.A0A3Q0J9L9"/>
<gene>
    <name evidence="3" type="primary">LOC103515027</name>
</gene>
<comment type="subcellular location">
    <subcellularLocation>
        <location evidence="1">Endoplasmic reticulum membrane</location>
        <topology evidence="1">Multi-pass membrane protein</topology>
    </subcellularLocation>
</comment>
<dbReference type="InterPro" id="IPR017850">
    <property type="entry name" value="Alkaline_phosphatase_core_sf"/>
</dbReference>
<dbReference type="GeneID" id="103515027"/>
<comment type="similarity">
    <text evidence="1">Belongs to the PIGG/PIGN/PIGO family. PIGN subfamily.</text>
</comment>
<dbReference type="InterPro" id="IPR007070">
    <property type="entry name" value="GPI_EtnP_transferase_1"/>
</dbReference>
<dbReference type="KEGG" id="dci:103515027"/>
<dbReference type="GO" id="GO:0051377">
    <property type="term" value="F:mannose-ethanolamine phosphotransferase activity"/>
    <property type="evidence" value="ECO:0007669"/>
    <property type="project" value="UniProtKB-UniRule"/>
</dbReference>
<dbReference type="PANTHER" id="PTHR12250">
    <property type="entry name" value="PHOSPHATIDYLINOSITOL GLYCAN, CLASS N"/>
    <property type="match status" value="1"/>
</dbReference>
<dbReference type="EC" id="2.-.-.-" evidence="1"/>
<comment type="function">
    <text evidence="1">Ethanolamine phosphate transferase involved in glycosylphosphatidylinositol-anchor biosynthesis. Transfers ethanolamine phosphate to the first alpha-1,4-linked mannose of the glycosylphosphatidylinositol precursor of GPI-anchor.</text>
</comment>
<dbReference type="RefSeq" id="XP_026683648.1">
    <property type="nucleotide sequence ID" value="XM_026827847.1"/>
</dbReference>
<dbReference type="Pfam" id="PF01663">
    <property type="entry name" value="Phosphodiest"/>
    <property type="match status" value="1"/>
</dbReference>
<dbReference type="AlphaFoldDB" id="A0A3Q0J9L9"/>
<comment type="caution">
    <text evidence="1">Lacks conserved residue(s) required for the propagation of feature annotation.</text>
</comment>
<dbReference type="GO" id="GO:0006506">
    <property type="term" value="P:GPI anchor biosynthetic process"/>
    <property type="evidence" value="ECO:0007669"/>
    <property type="project" value="UniProtKB-UniPathway"/>
</dbReference>
<keyword evidence="1" id="KW-0337">GPI-anchor biosynthesis</keyword>
<dbReference type="SUPFAM" id="SSF53649">
    <property type="entry name" value="Alkaline phosphatase-like"/>
    <property type="match status" value="1"/>
</dbReference>
<reference evidence="3" key="1">
    <citation type="submission" date="2025-08" db="UniProtKB">
        <authorList>
            <consortium name="RefSeq"/>
        </authorList>
    </citation>
    <scope>IDENTIFICATION</scope>
</reference>
<dbReference type="PaxDb" id="121845-A0A3Q0J9L9"/>
<evidence type="ECO:0000313" key="3">
    <source>
        <dbReference type="RefSeq" id="XP_026683648.1"/>
    </source>
</evidence>
<evidence type="ECO:0000256" key="1">
    <source>
        <dbReference type="RuleBase" id="RU367138"/>
    </source>
</evidence>
<feature type="non-terminal residue" evidence="3">
    <location>
        <position position="326"/>
    </location>
</feature>
<keyword evidence="1" id="KW-0472">Membrane</keyword>
<keyword evidence="1" id="KW-0808">Transferase</keyword>
<dbReference type="Proteomes" id="UP000079169">
    <property type="component" value="Unplaced"/>
</dbReference>
<evidence type="ECO:0000313" key="2">
    <source>
        <dbReference type="Proteomes" id="UP000079169"/>
    </source>
</evidence>
<name>A0A3Q0J9L9_DIACI</name>
<dbReference type="InterPro" id="IPR002591">
    <property type="entry name" value="Phosphodiest/P_Trfase"/>
</dbReference>
<comment type="pathway">
    <text evidence="1">Glycolipid biosynthesis; glycosylphosphatidylinositol-anchor biosynthesis.</text>
</comment>
<dbReference type="UniPathway" id="UPA00196"/>
<dbReference type="Gene3D" id="3.40.720.10">
    <property type="entry name" value="Alkaline Phosphatase, subunit A"/>
    <property type="match status" value="1"/>
</dbReference>
<keyword evidence="1" id="KW-1133">Transmembrane helix</keyword>
<sequence length="326" mass="37065">MFTRGFKQNVKERMHFEFYDENEQQFNNEAQLNYWVGNKTIQYLRDNKDSAILNQDKVIFLLHFLGPDTAGHNFKPHSKEYGDNIEAVDGIVKAMVHTLSSYYNHDNKTAFIYSSDHGMTDWGSHGDGSDHETETPFVAWGAGVGCTPYPPSSPSSFLPSSSGHLDIAQVDMVSLVSTILGIPIPVHSVGELPLQYLSLDTSQQARVMHSNAIQIHNAYRTLRSQRRESIARCLFTPFHKLDEQEEAVQLGRIELGFKLGDHQMVISQCKDLIRLSLEGLSYFHTYHQTTLLSCVSLAYLFIIRTLFLSVAQRTKISELTIRLTYR</sequence>
<accession>A0A3Q0J9L9</accession>
<organism evidence="2 3">
    <name type="scientific">Diaphorina citri</name>
    <name type="common">Asian citrus psyllid</name>
    <dbReference type="NCBI Taxonomy" id="121845"/>
    <lineage>
        <taxon>Eukaryota</taxon>
        <taxon>Metazoa</taxon>
        <taxon>Ecdysozoa</taxon>
        <taxon>Arthropoda</taxon>
        <taxon>Hexapoda</taxon>
        <taxon>Insecta</taxon>
        <taxon>Pterygota</taxon>
        <taxon>Neoptera</taxon>
        <taxon>Paraneoptera</taxon>
        <taxon>Hemiptera</taxon>
        <taxon>Sternorrhyncha</taxon>
        <taxon>Psylloidea</taxon>
        <taxon>Psyllidae</taxon>
        <taxon>Diaphorininae</taxon>
        <taxon>Diaphorina</taxon>
    </lineage>
</organism>
<keyword evidence="1" id="KW-0812">Transmembrane</keyword>